<keyword evidence="4" id="KW-1185">Reference proteome</keyword>
<evidence type="ECO:0000256" key="1">
    <source>
        <dbReference type="SAM" id="MobiDB-lite"/>
    </source>
</evidence>
<feature type="transmembrane region" description="Helical" evidence="2">
    <location>
        <begin position="108"/>
        <end position="128"/>
    </location>
</feature>
<keyword evidence="2" id="KW-1133">Transmembrane helix</keyword>
<dbReference type="RefSeq" id="WP_077026155.1">
    <property type="nucleotide sequence ID" value="NZ_CP017641.1"/>
</dbReference>
<proteinExistence type="predicted"/>
<evidence type="ECO:0000313" key="3">
    <source>
        <dbReference type="EMBL" id="APZ94924.1"/>
    </source>
</evidence>
<keyword evidence="2" id="KW-0812">Transmembrane</keyword>
<sequence>MSTQFYRQAPDGSETGPFTHEGLRAAVLSGDLTEADEVRSEASTLWVGAGHIKGLFLGEAAEKQPVDSDDARRAAYDAQLEALRTGAYERAEQSRRQGRSAAWWHDPVGWEVYVAILLVMVGVIYSVWETPEHVRFPLPKRMGGPVQQGNFFFGTGPWSTLEYLLLWLDAVVVISGLAFGRMILTSRRK</sequence>
<dbReference type="KEGG" id="fmr:Fuma_04575"/>
<keyword evidence="2" id="KW-0472">Membrane</keyword>
<name>A0A1P8WLK0_9PLAN</name>
<dbReference type="AlphaFoldDB" id="A0A1P8WLK0"/>
<evidence type="ECO:0000256" key="2">
    <source>
        <dbReference type="SAM" id="Phobius"/>
    </source>
</evidence>
<feature type="region of interest" description="Disordered" evidence="1">
    <location>
        <begin position="1"/>
        <end position="20"/>
    </location>
</feature>
<reference evidence="3 4" key="1">
    <citation type="journal article" date="2016" name="Front. Microbiol.">
        <title>Fuerstia marisgermanicae gen. nov., sp. nov., an Unusual Member of the Phylum Planctomycetes from the German Wadden Sea.</title>
        <authorList>
            <person name="Kohn T."/>
            <person name="Heuer A."/>
            <person name="Jogler M."/>
            <person name="Vollmers J."/>
            <person name="Boedeker C."/>
            <person name="Bunk B."/>
            <person name="Rast P."/>
            <person name="Borchert D."/>
            <person name="Glockner I."/>
            <person name="Freese H.M."/>
            <person name="Klenk H.P."/>
            <person name="Overmann J."/>
            <person name="Kaster A.K."/>
            <person name="Rohde M."/>
            <person name="Wiegand S."/>
            <person name="Jogler C."/>
        </authorList>
    </citation>
    <scope>NUCLEOTIDE SEQUENCE [LARGE SCALE GENOMIC DNA]</scope>
    <source>
        <strain evidence="3 4">NH11</strain>
    </source>
</reference>
<dbReference type="Proteomes" id="UP000187735">
    <property type="component" value="Chromosome"/>
</dbReference>
<protein>
    <recommendedName>
        <fullName evidence="5">GYF domain-containing protein</fullName>
    </recommendedName>
</protein>
<evidence type="ECO:0008006" key="5">
    <source>
        <dbReference type="Google" id="ProtNLM"/>
    </source>
</evidence>
<evidence type="ECO:0000313" key="4">
    <source>
        <dbReference type="Proteomes" id="UP000187735"/>
    </source>
</evidence>
<gene>
    <name evidence="3" type="ORF">Fuma_04575</name>
</gene>
<dbReference type="EMBL" id="CP017641">
    <property type="protein sequence ID" value="APZ94924.1"/>
    <property type="molecule type" value="Genomic_DNA"/>
</dbReference>
<dbReference type="STRING" id="1891926.Fuma_04575"/>
<organism evidence="3 4">
    <name type="scientific">Fuerstiella marisgermanici</name>
    <dbReference type="NCBI Taxonomy" id="1891926"/>
    <lineage>
        <taxon>Bacteria</taxon>
        <taxon>Pseudomonadati</taxon>
        <taxon>Planctomycetota</taxon>
        <taxon>Planctomycetia</taxon>
        <taxon>Planctomycetales</taxon>
        <taxon>Planctomycetaceae</taxon>
        <taxon>Fuerstiella</taxon>
    </lineage>
</organism>
<accession>A0A1P8WLK0</accession>
<feature type="transmembrane region" description="Helical" evidence="2">
    <location>
        <begin position="164"/>
        <end position="184"/>
    </location>
</feature>
<dbReference type="OrthoDB" id="285777at2"/>